<dbReference type="VEuPathDB" id="TriTrypDB:ADEAN_001017600"/>
<gene>
    <name evidence="2" type="ORF">ADEAN_001017600</name>
</gene>
<dbReference type="AlphaFoldDB" id="A0A7G2CWK7"/>
<proteinExistence type="predicted"/>
<evidence type="ECO:0000313" key="2">
    <source>
        <dbReference type="EMBL" id="CAD2222632.1"/>
    </source>
</evidence>
<evidence type="ECO:0000256" key="1">
    <source>
        <dbReference type="SAM" id="MobiDB-lite"/>
    </source>
</evidence>
<evidence type="ECO:0000313" key="3">
    <source>
        <dbReference type="Proteomes" id="UP000515908"/>
    </source>
</evidence>
<organism evidence="2 3">
    <name type="scientific">Angomonas deanei</name>
    <dbReference type="NCBI Taxonomy" id="59799"/>
    <lineage>
        <taxon>Eukaryota</taxon>
        <taxon>Discoba</taxon>
        <taxon>Euglenozoa</taxon>
        <taxon>Kinetoplastea</taxon>
        <taxon>Metakinetoplastina</taxon>
        <taxon>Trypanosomatida</taxon>
        <taxon>Trypanosomatidae</taxon>
        <taxon>Strigomonadinae</taxon>
        <taxon>Angomonas</taxon>
    </lineage>
</organism>
<feature type="region of interest" description="Disordered" evidence="1">
    <location>
        <begin position="1"/>
        <end position="21"/>
    </location>
</feature>
<reference evidence="2 3" key="1">
    <citation type="submission" date="2020-08" db="EMBL/GenBank/DDBJ databases">
        <authorList>
            <person name="Newling K."/>
            <person name="Davey J."/>
            <person name="Forrester S."/>
        </authorList>
    </citation>
    <scope>NUCLEOTIDE SEQUENCE [LARGE SCALE GENOMIC DNA]</scope>
    <source>
        <strain evidence="3">Crithidia deanei Carvalho (ATCC PRA-265)</strain>
    </source>
</reference>
<protein>
    <submittedName>
        <fullName evidence="2">Uncharacterized protein</fullName>
    </submittedName>
</protein>
<feature type="compositionally biased region" description="Low complexity" evidence="1">
    <location>
        <begin position="1"/>
        <end position="15"/>
    </location>
</feature>
<dbReference type="EMBL" id="LR877171">
    <property type="protein sequence ID" value="CAD2222632.1"/>
    <property type="molecule type" value="Genomic_DNA"/>
</dbReference>
<dbReference type="Proteomes" id="UP000515908">
    <property type="component" value="Chromosome 27"/>
</dbReference>
<accession>A0A7G2CWK7</accession>
<keyword evidence="3" id="KW-1185">Reference proteome</keyword>
<name>A0A7G2CWK7_9TRYP</name>
<sequence length="261" mass="28945">MGISSSSDALPSSLKSGDEHVYCNNSNNNKVLYKAVMEKRNSRVGSVPNANTNTYNVITVPTPVGSLHNNNNNNNNNIFNMSTNNISSLLELTPLGRSQVLQTQNNHHHHNNDGSLPNAAASEDGFLYRQESMGVSDYFSNPLPPFQFNLNSYYKNNINNTNNNNNHHQNNELLGVSGNATPLTQSLHHPCYNHNNNNNSYFSDSSGRPSRRVSKLLFPNPGNNIHHHNNGAPPALIPFCCFEAQYIPVFKNTNLQQSSKL</sequence>